<dbReference type="PANTHER" id="PTHR43404">
    <property type="entry name" value="LIPOPOLYSACCHARIDE CHOLINEPHOSPHOTRANSFERASE LICD"/>
    <property type="match status" value="1"/>
</dbReference>
<reference evidence="2" key="1">
    <citation type="submission" date="2023-10" db="EMBL/GenBank/DDBJ databases">
        <title>The first scallop-associated chemosynthetic bacterial symbiont.</title>
        <authorList>
            <person name="Lin Y.-T."/>
            <person name="Sun J."/>
            <person name="Ip J.C.-H."/>
            <person name="He X."/>
            <person name="Gao Z.-M."/>
            <person name="Perez M."/>
            <person name="Xu T."/>
            <person name="Qian P.-Y."/>
            <person name="Qiu J.-W."/>
        </authorList>
    </citation>
    <scope>NUCLEOTIDE SEQUENCE</scope>
    <source>
        <strain evidence="2">Gill1</strain>
    </source>
</reference>
<dbReference type="AlphaFoldDB" id="A0AAU6PFZ1"/>
<name>A0AAU6PFZ1_9GAMM</name>
<sequence length="322" mass="37432">MYNNFLKPATLKDLQAELLGLLKIIDKVCRENNIEYWLHAGTLLGAVRHGGYIPWDDDIDICVPAGDYQRLISALDAESKVNKNIFLYFEHATKPKSAHLRFEKLATTKMVMQRGKKVFSCYVDIFPSRIINKADKEKDQNIANIIGIFSSSVTLNDAKIDSKYIKNTLKSALVEKQRFTQYFHSEYLPNCNDRAADSLVMTDDIYYPYADIFPLQEMNFEGLKCLVPNNVENYLSADFGDYMTLPPKSERVPKHSGLLYFCNSNQFALESTTATLSKEMQSFYRHPIQRYFKKLIKNFTIYNKMKNWDKNRRARKYVKKSH</sequence>
<proteinExistence type="predicted"/>
<protein>
    <recommendedName>
        <fullName evidence="1">LicD/FKTN/FKRP nucleotidyltransferase domain-containing protein</fullName>
    </recommendedName>
</protein>
<evidence type="ECO:0000313" key="2">
    <source>
        <dbReference type="EMBL" id="WXT99937.1"/>
    </source>
</evidence>
<dbReference type="Pfam" id="PF04991">
    <property type="entry name" value="LicD"/>
    <property type="match status" value="1"/>
</dbReference>
<feature type="domain" description="LicD/FKTN/FKRP nucleotidyltransferase" evidence="1">
    <location>
        <begin position="29"/>
        <end position="240"/>
    </location>
</feature>
<gene>
    <name evidence="2" type="ORF">Ctma_0643</name>
</gene>
<dbReference type="GO" id="GO:0009100">
    <property type="term" value="P:glycoprotein metabolic process"/>
    <property type="evidence" value="ECO:0007669"/>
    <property type="project" value="UniProtKB-ARBA"/>
</dbReference>
<evidence type="ECO:0000259" key="1">
    <source>
        <dbReference type="Pfam" id="PF04991"/>
    </source>
</evidence>
<dbReference type="InterPro" id="IPR007074">
    <property type="entry name" value="LicD/FKTN/FKRP_NTP_transf"/>
</dbReference>
<dbReference type="InterPro" id="IPR052942">
    <property type="entry name" value="LPS_cholinephosphotransferase"/>
</dbReference>
<dbReference type="EMBL" id="CP138327">
    <property type="protein sequence ID" value="WXT99937.1"/>
    <property type="molecule type" value="Genomic_DNA"/>
</dbReference>
<organism evidence="2">
    <name type="scientific">Catillopecten margaritatus gill symbiont</name>
    <dbReference type="NCBI Taxonomy" id="3083288"/>
    <lineage>
        <taxon>Bacteria</taxon>
        <taxon>Pseudomonadati</taxon>
        <taxon>Pseudomonadota</taxon>
        <taxon>Gammaproteobacteria</taxon>
        <taxon>sulfur-oxidizing symbionts</taxon>
    </lineage>
</organism>
<dbReference type="PANTHER" id="PTHR43404:SF2">
    <property type="entry name" value="LIPOPOLYSACCHARIDE CHOLINEPHOSPHOTRANSFERASE LICD"/>
    <property type="match status" value="1"/>
</dbReference>
<accession>A0AAU6PFZ1</accession>